<dbReference type="InterPro" id="IPR036322">
    <property type="entry name" value="WD40_repeat_dom_sf"/>
</dbReference>
<comment type="caution">
    <text evidence="4">The sequence shown here is derived from an EMBL/GenBank/DDBJ whole genome shotgun (WGS) entry which is preliminary data.</text>
</comment>
<dbReference type="CDD" id="cd00200">
    <property type="entry name" value="WD40"/>
    <property type="match status" value="1"/>
</dbReference>
<reference evidence="5" key="1">
    <citation type="submission" date="2019-07" db="EMBL/GenBank/DDBJ databases">
        <title>De Novo Assembly of kiwifruit Actinidia rufa.</title>
        <authorList>
            <person name="Sugita-Konishi S."/>
            <person name="Sato K."/>
            <person name="Mori E."/>
            <person name="Abe Y."/>
            <person name="Kisaki G."/>
            <person name="Hamano K."/>
            <person name="Suezawa K."/>
            <person name="Otani M."/>
            <person name="Fukuda T."/>
            <person name="Manabe T."/>
            <person name="Gomi K."/>
            <person name="Tabuchi M."/>
            <person name="Akimitsu K."/>
            <person name="Kataoka I."/>
        </authorList>
    </citation>
    <scope>NUCLEOTIDE SEQUENCE [LARGE SCALE GENOMIC DNA]</scope>
    <source>
        <strain evidence="5">cv. Fuchu</strain>
    </source>
</reference>
<dbReference type="EMBL" id="BJWL01000358">
    <property type="protein sequence ID" value="GFS40761.1"/>
    <property type="molecule type" value="Genomic_DNA"/>
</dbReference>
<dbReference type="OrthoDB" id="6019893at2759"/>
<dbReference type="Proteomes" id="UP000585474">
    <property type="component" value="Unassembled WGS sequence"/>
</dbReference>
<dbReference type="PANTHER" id="PTHR19848">
    <property type="entry name" value="WD40 REPEAT PROTEIN"/>
    <property type="match status" value="1"/>
</dbReference>
<dbReference type="Pfam" id="PF00400">
    <property type="entry name" value="WD40"/>
    <property type="match status" value="4"/>
</dbReference>
<dbReference type="InterPro" id="IPR019775">
    <property type="entry name" value="WD40_repeat_CS"/>
</dbReference>
<keyword evidence="1 3" id="KW-0853">WD repeat</keyword>
<sequence length="614" mass="67339">MLSFTNYNRQNLEDDELSNDLIIITKSTKWASKSPMIKLRGFLSHIQQLYISYWGAYAIKVQSTSLYGLPSPHPQDASNDIQQPAEASVVGRSWVQSMFSRDTSSRANSFSHVRKWTSDSGTLAPSENGTPRKLDLPAAGQKKIPTNFRLLRGHTGAVTALHCVTRREVWDLVGDREDAGFFISGSTDCSVKIWDPSLRGSELRATLKGHTGTVRAISSDRGKVVSGSDDQSVIVWDKQTTQLLEELKGHDAQVSCVRMLSGERVLTAAHDGTVKMWDVRTDTCVATVGRCSSAVICLEYDDSTGILAAAGRDVVANIWDIRAGRQMHKLLGHTKWIRSIRMVGDTLITGSDDWTARMWSVSRGTCDAVLACHGGPILCVEHSMSDKGIITAVKFFISTNRLSIAMLLFESPKGLLNPYSIEVNALMHVASLTHVAGGIRCVKNVTIHNASILSINAGEHWLGIGAADNSMSLFNRPQERFGGLSSAGPKMTGWQLYRTPQKTVAVDGLGPVTIRREFLGSFGKRLKKVSSKANARPRASLGQFKVVAEVDEKKQTSKDHWKGLVYDMSDDQEDITRGKGMVGFLFQAPMGSGTLYAVKSSYDYISTGLRQYAI</sequence>
<organism evidence="4 5">
    <name type="scientific">Actinidia rufa</name>
    <dbReference type="NCBI Taxonomy" id="165716"/>
    <lineage>
        <taxon>Eukaryota</taxon>
        <taxon>Viridiplantae</taxon>
        <taxon>Streptophyta</taxon>
        <taxon>Embryophyta</taxon>
        <taxon>Tracheophyta</taxon>
        <taxon>Spermatophyta</taxon>
        <taxon>Magnoliopsida</taxon>
        <taxon>eudicotyledons</taxon>
        <taxon>Gunneridae</taxon>
        <taxon>Pentapetalae</taxon>
        <taxon>asterids</taxon>
        <taxon>Ericales</taxon>
        <taxon>Actinidiaceae</taxon>
        <taxon>Actinidia</taxon>
    </lineage>
</organism>
<keyword evidence="5" id="KW-1185">Reference proteome</keyword>
<proteinExistence type="predicted"/>
<feature type="repeat" description="WD" evidence="3">
    <location>
        <begin position="292"/>
        <end position="329"/>
    </location>
</feature>
<dbReference type="FunFam" id="2.130.10.10:FF:000624">
    <property type="entry name" value="DENN domain and WD repeat-containing protein SCD1"/>
    <property type="match status" value="1"/>
</dbReference>
<dbReference type="SMART" id="SM00320">
    <property type="entry name" value="WD40"/>
    <property type="match status" value="6"/>
</dbReference>
<dbReference type="InterPro" id="IPR020472">
    <property type="entry name" value="WD40_PAC1"/>
</dbReference>
<dbReference type="GO" id="GO:0000027">
    <property type="term" value="P:ribosomal large subunit assembly"/>
    <property type="evidence" value="ECO:0007669"/>
    <property type="project" value="TreeGrafter"/>
</dbReference>
<evidence type="ECO:0000313" key="5">
    <source>
        <dbReference type="Proteomes" id="UP000585474"/>
    </source>
</evidence>
<dbReference type="PROSITE" id="PS50082">
    <property type="entry name" value="WD_REPEATS_2"/>
    <property type="match status" value="5"/>
</dbReference>
<feature type="repeat" description="WD" evidence="3">
    <location>
        <begin position="177"/>
        <end position="195"/>
    </location>
</feature>
<dbReference type="Gene3D" id="2.130.10.10">
    <property type="entry name" value="YVTN repeat-like/Quinoprotein amine dehydrogenase"/>
    <property type="match status" value="2"/>
</dbReference>
<dbReference type="SUPFAM" id="SSF50978">
    <property type="entry name" value="WD40 repeat-like"/>
    <property type="match status" value="1"/>
</dbReference>
<dbReference type="InterPro" id="IPR015943">
    <property type="entry name" value="WD40/YVTN_repeat-like_dom_sf"/>
</dbReference>
<dbReference type="PANTHER" id="PTHR19848:SF8">
    <property type="entry name" value="F-BOX AND WD REPEAT DOMAIN CONTAINING 7"/>
    <property type="match status" value="1"/>
</dbReference>
<dbReference type="GO" id="GO:0005730">
    <property type="term" value="C:nucleolus"/>
    <property type="evidence" value="ECO:0007669"/>
    <property type="project" value="UniProtKB-SubCell"/>
</dbReference>
<keyword evidence="2" id="KW-0677">Repeat</keyword>
<evidence type="ECO:0000256" key="3">
    <source>
        <dbReference type="PROSITE-ProRule" id="PRU00221"/>
    </source>
</evidence>
<feature type="repeat" description="WD" evidence="3">
    <location>
        <begin position="330"/>
        <end position="369"/>
    </location>
</feature>
<evidence type="ECO:0000256" key="1">
    <source>
        <dbReference type="ARBA" id="ARBA00022574"/>
    </source>
</evidence>
<accession>A0A7J0DRH2</accession>
<gene>
    <name evidence="4" type="ORF">Acr_00g0070370</name>
</gene>
<dbReference type="PROSITE" id="PS50294">
    <property type="entry name" value="WD_REPEATS_REGION"/>
    <property type="match status" value="2"/>
</dbReference>
<feature type="repeat" description="WD" evidence="3">
    <location>
        <begin position="207"/>
        <end position="246"/>
    </location>
</feature>
<feature type="repeat" description="WD" evidence="3">
    <location>
        <begin position="247"/>
        <end position="287"/>
    </location>
</feature>
<evidence type="ECO:0000256" key="2">
    <source>
        <dbReference type="ARBA" id="ARBA00022737"/>
    </source>
</evidence>
<dbReference type="PRINTS" id="PR00320">
    <property type="entry name" value="GPROTEINBRPT"/>
</dbReference>
<dbReference type="InterPro" id="IPR001680">
    <property type="entry name" value="WD40_rpt"/>
</dbReference>
<dbReference type="PROSITE" id="PS00678">
    <property type="entry name" value="WD_REPEATS_1"/>
    <property type="match status" value="2"/>
</dbReference>
<evidence type="ECO:0000313" key="4">
    <source>
        <dbReference type="EMBL" id="GFS40761.1"/>
    </source>
</evidence>
<name>A0A7J0DRH2_9ERIC</name>
<protein>
    <submittedName>
        <fullName evidence="4">Stomatal cytokinesis defective</fullName>
    </submittedName>
</protein>
<dbReference type="AlphaFoldDB" id="A0A7J0DRH2"/>